<dbReference type="RefSeq" id="WP_231294548.1">
    <property type="nucleotide sequence ID" value="NZ_JAPHOO010000001.1"/>
</dbReference>
<dbReference type="GeneID" id="93293083"/>
<dbReference type="Proteomes" id="UP000254554">
    <property type="component" value="Unassembled WGS sequence"/>
</dbReference>
<proteinExistence type="predicted"/>
<name>A0A377GD61_9GAMM</name>
<reference evidence="1 2" key="1">
    <citation type="submission" date="2018-06" db="EMBL/GenBank/DDBJ databases">
        <authorList>
            <consortium name="Pathogen Informatics"/>
            <person name="Doyle S."/>
        </authorList>
    </citation>
    <scope>NUCLEOTIDE SEQUENCE [LARGE SCALE GENOMIC DNA]</scope>
    <source>
        <strain evidence="1 2">NCTC11370</strain>
    </source>
</reference>
<keyword evidence="2" id="KW-1185">Reference proteome</keyword>
<sequence length="142" mass="16478">MNNNLLEKIDGVKTKVEQFIDEIRDIFSQTNDEVEKKNRLEVFDTLLLLATYASPAELEHEFQNVLPHDQGNTVHYLCQKLREINGFCQNSLSDEHEVYQNLFAEIDFPTESKKQAVRELLSKKISELIFEKTHTNVPNLGI</sequence>
<organism evidence="1 2">
    <name type="scientific">Fluoribacter dumoffii</name>
    <dbReference type="NCBI Taxonomy" id="463"/>
    <lineage>
        <taxon>Bacteria</taxon>
        <taxon>Pseudomonadati</taxon>
        <taxon>Pseudomonadota</taxon>
        <taxon>Gammaproteobacteria</taxon>
        <taxon>Legionellales</taxon>
        <taxon>Legionellaceae</taxon>
        <taxon>Fluoribacter</taxon>
    </lineage>
</organism>
<protein>
    <submittedName>
        <fullName evidence="1">Uncharacterized protein</fullName>
    </submittedName>
</protein>
<dbReference type="EMBL" id="UGGT01000001">
    <property type="protein sequence ID" value="STO22228.1"/>
    <property type="molecule type" value="Genomic_DNA"/>
</dbReference>
<dbReference type="AlphaFoldDB" id="A0A377GD61"/>
<evidence type="ECO:0000313" key="1">
    <source>
        <dbReference type="EMBL" id="STO22228.1"/>
    </source>
</evidence>
<gene>
    <name evidence="1" type="ORF">NCTC11370_02314</name>
</gene>
<accession>A0A377GD61</accession>
<evidence type="ECO:0000313" key="2">
    <source>
        <dbReference type="Proteomes" id="UP000254554"/>
    </source>
</evidence>